<dbReference type="OrthoDB" id="4334374at2"/>
<dbReference type="AlphaFoldDB" id="A0A1I1Y4B0"/>
<dbReference type="Proteomes" id="UP000199400">
    <property type="component" value="Unassembled WGS sequence"/>
</dbReference>
<dbReference type="InterPro" id="IPR016024">
    <property type="entry name" value="ARM-type_fold"/>
</dbReference>
<name>A0A1I1Y4B0_9BACT</name>
<evidence type="ECO:0000313" key="1">
    <source>
        <dbReference type="EMBL" id="SFE14401.1"/>
    </source>
</evidence>
<accession>A0A1I1Y4B0</accession>
<dbReference type="InterPro" id="IPR011989">
    <property type="entry name" value="ARM-like"/>
</dbReference>
<dbReference type="STRING" id="54.SAMN02745121_03156"/>
<dbReference type="SUPFAM" id="SSF48371">
    <property type="entry name" value="ARM repeat"/>
    <property type="match status" value="1"/>
</dbReference>
<dbReference type="RefSeq" id="WP_096329802.1">
    <property type="nucleotide sequence ID" value="NZ_FOMX01000009.1"/>
</dbReference>
<reference evidence="2" key="1">
    <citation type="submission" date="2016-10" db="EMBL/GenBank/DDBJ databases">
        <authorList>
            <person name="Varghese N."/>
            <person name="Submissions S."/>
        </authorList>
    </citation>
    <scope>NUCLEOTIDE SEQUENCE [LARGE SCALE GENOMIC DNA]</scope>
    <source>
        <strain evidence="2">ATCC 25963</strain>
    </source>
</reference>
<gene>
    <name evidence="1" type="ORF">SAMN02745121_03156</name>
</gene>
<protein>
    <submittedName>
        <fullName evidence="1">HEAT repeat-containing protein</fullName>
    </submittedName>
</protein>
<organism evidence="1 2">
    <name type="scientific">Nannocystis exedens</name>
    <dbReference type="NCBI Taxonomy" id="54"/>
    <lineage>
        <taxon>Bacteria</taxon>
        <taxon>Pseudomonadati</taxon>
        <taxon>Myxococcota</taxon>
        <taxon>Polyangia</taxon>
        <taxon>Nannocystales</taxon>
        <taxon>Nannocystaceae</taxon>
        <taxon>Nannocystis</taxon>
    </lineage>
</organism>
<dbReference type="EMBL" id="FOMX01000009">
    <property type="protein sequence ID" value="SFE14401.1"/>
    <property type="molecule type" value="Genomic_DNA"/>
</dbReference>
<proteinExistence type="predicted"/>
<dbReference type="Gene3D" id="1.25.10.10">
    <property type="entry name" value="Leucine-rich Repeat Variant"/>
    <property type="match status" value="1"/>
</dbReference>
<sequence>MDATRITELPLAELLRRARDEVTDGPSRPQPHLVELHRRGTREIFAAAARACESDTIDERIFGLKLLRELGGPPPRFADEAVPLLLGLLARERSPDVIAWIVSAIGYQHMSGHRGSRLRPGPAVLPAVIGLAGHADARVRFHVAAALPSLVNLAAPEPPAVAALLELAGDSDADTRYYALSTLVDDLGLGDRSDVDAALVQRLADPDPQIRRAAQRALDGGSWAE</sequence>
<keyword evidence="2" id="KW-1185">Reference proteome</keyword>
<dbReference type="Pfam" id="PF13646">
    <property type="entry name" value="HEAT_2"/>
    <property type="match status" value="1"/>
</dbReference>
<evidence type="ECO:0000313" key="2">
    <source>
        <dbReference type="Proteomes" id="UP000199400"/>
    </source>
</evidence>